<name>A0AAW2Y5X7_9LAMI</name>
<gene>
    <name evidence="1" type="ORF">Slati_0005600</name>
</gene>
<reference evidence="1" key="2">
    <citation type="journal article" date="2024" name="Plant">
        <title>Genomic evolution and insights into agronomic trait innovations of Sesamum species.</title>
        <authorList>
            <person name="Miao H."/>
            <person name="Wang L."/>
            <person name="Qu L."/>
            <person name="Liu H."/>
            <person name="Sun Y."/>
            <person name="Le M."/>
            <person name="Wang Q."/>
            <person name="Wei S."/>
            <person name="Zheng Y."/>
            <person name="Lin W."/>
            <person name="Duan Y."/>
            <person name="Cao H."/>
            <person name="Xiong S."/>
            <person name="Wang X."/>
            <person name="Wei L."/>
            <person name="Li C."/>
            <person name="Ma Q."/>
            <person name="Ju M."/>
            <person name="Zhao R."/>
            <person name="Li G."/>
            <person name="Mu C."/>
            <person name="Tian Q."/>
            <person name="Mei H."/>
            <person name="Zhang T."/>
            <person name="Gao T."/>
            <person name="Zhang H."/>
        </authorList>
    </citation>
    <scope>NUCLEOTIDE SEQUENCE</scope>
    <source>
        <strain evidence="1">KEN1</strain>
    </source>
</reference>
<reference evidence="1" key="1">
    <citation type="submission" date="2020-06" db="EMBL/GenBank/DDBJ databases">
        <authorList>
            <person name="Li T."/>
            <person name="Hu X."/>
            <person name="Zhang T."/>
            <person name="Song X."/>
            <person name="Zhang H."/>
            <person name="Dai N."/>
            <person name="Sheng W."/>
            <person name="Hou X."/>
            <person name="Wei L."/>
        </authorList>
    </citation>
    <scope>NUCLEOTIDE SEQUENCE</scope>
    <source>
        <strain evidence="1">KEN1</strain>
        <tissue evidence="1">Leaf</tissue>
    </source>
</reference>
<accession>A0AAW2Y5X7</accession>
<sequence length="129" mass="15314">MVADFFWQNGLERKIHWLSWHKLCKSKMDGRLGFRKLHAFNTTLLAKQAWRIWSNPESTLSQILKQKYFQGTDFFVAQCGNHPSFTWRSIFEAKVLLRSCLRWKLGNGQLVRVTDDPWLLRPSTFKLVQ</sequence>
<dbReference type="EMBL" id="JACGWN010000001">
    <property type="protein sequence ID" value="KAL0461180.1"/>
    <property type="molecule type" value="Genomic_DNA"/>
</dbReference>
<protein>
    <submittedName>
        <fullName evidence="1">Mitochondrial protein</fullName>
    </submittedName>
</protein>
<organism evidence="1">
    <name type="scientific">Sesamum latifolium</name>
    <dbReference type="NCBI Taxonomy" id="2727402"/>
    <lineage>
        <taxon>Eukaryota</taxon>
        <taxon>Viridiplantae</taxon>
        <taxon>Streptophyta</taxon>
        <taxon>Embryophyta</taxon>
        <taxon>Tracheophyta</taxon>
        <taxon>Spermatophyta</taxon>
        <taxon>Magnoliopsida</taxon>
        <taxon>eudicotyledons</taxon>
        <taxon>Gunneridae</taxon>
        <taxon>Pentapetalae</taxon>
        <taxon>asterids</taxon>
        <taxon>lamiids</taxon>
        <taxon>Lamiales</taxon>
        <taxon>Pedaliaceae</taxon>
        <taxon>Sesamum</taxon>
    </lineage>
</organism>
<comment type="caution">
    <text evidence="1">The sequence shown here is derived from an EMBL/GenBank/DDBJ whole genome shotgun (WGS) entry which is preliminary data.</text>
</comment>
<dbReference type="AlphaFoldDB" id="A0AAW2Y5X7"/>
<proteinExistence type="predicted"/>
<evidence type="ECO:0000313" key="1">
    <source>
        <dbReference type="EMBL" id="KAL0461180.1"/>
    </source>
</evidence>